<dbReference type="Proteomes" id="UP001358586">
    <property type="component" value="Chromosome 2"/>
</dbReference>
<proteinExistence type="predicted"/>
<evidence type="ECO:0000313" key="1">
    <source>
        <dbReference type="EMBL" id="KAK5842814.1"/>
    </source>
</evidence>
<dbReference type="EMBL" id="JARKNE010000002">
    <property type="protein sequence ID" value="KAK5842814.1"/>
    <property type="molecule type" value="Genomic_DNA"/>
</dbReference>
<accession>A0ABR0QU06</accession>
<protein>
    <submittedName>
        <fullName evidence="1">Uncharacterized protein</fullName>
    </submittedName>
</protein>
<organism evidence="1 2">
    <name type="scientific">Gossypium arboreum</name>
    <name type="common">Tree cotton</name>
    <name type="synonym">Gossypium nanking</name>
    <dbReference type="NCBI Taxonomy" id="29729"/>
    <lineage>
        <taxon>Eukaryota</taxon>
        <taxon>Viridiplantae</taxon>
        <taxon>Streptophyta</taxon>
        <taxon>Embryophyta</taxon>
        <taxon>Tracheophyta</taxon>
        <taxon>Spermatophyta</taxon>
        <taxon>Magnoliopsida</taxon>
        <taxon>eudicotyledons</taxon>
        <taxon>Gunneridae</taxon>
        <taxon>Pentapetalae</taxon>
        <taxon>rosids</taxon>
        <taxon>malvids</taxon>
        <taxon>Malvales</taxon>
        <taxon>Malvaceae</taxon>
        <taxon>Malvoideae</taxon>
        <taxon>Gossypium</taxon>
    </lineage>
</organism>
<gene>
    <name evidence="1" type="ORF">PVK06_005210</name>
</gene>
<name>A0ABR0QU06_GOSAR</name>
<evidence type="ECO:0000313" key="2">
    <source>
        <dbReference type="Proteomes" id="UP001358586"/>
    </source>
</evidence>
<reference evidence="1 2" key="1">
    <citation type="submission" date="2023-03" db="EMBL/GenBank/DDBJ databases">
        <title>WGS of Gossypium arboreum.</title>
        <authorList>
            <person name="Yu D."/>
        </authorList>
    </citation>
    <scope>NUCLEOTIDE SEQUENCE [LARGE SCALE GENOMIC DNA]</scope>
    <source>
        <tissue evidence="1">Leaf</tissue>
    </source>
</reference>
<comment type="caution">
    <text evidence="1">The sequence shown here is derived from an EMBL/GenBank/DDBJ whole genome shotgun (WGS) entry which is preliminary data.</text>
</comment>
<keyword evidence="2" id="KW-1185">Reference proteome</keyword>
<sequence>MLILLLLSISSVEGQGGGGGGVIDVVAKFGAMADEKTDLSKGYIFLSTATLDGPCKAPIELQVEGTVKALADPGAFEEPK</sequence>